<name>A0A7D3ZPU2_ACTVE</name>
<dbReference type="EC" id="3.1.11.-" evidence="2"/>
<feature type="coiled-coil region" evidence="1">
    <location>
        <begin position="119"/>
        <end position="206"/>
    </location>
</feature>
<dbReference type="Proteomes" id="UP000501240">
    <property type="component" value="Chromosome"/>
</dbReference>
<organism evidence="2 3">
    <name type="scientific">Actinomadura verrucosospora</name>
    <dbReference type="NCBI Taxonomy" id="46165"/>
    <lineage>
        <taxon>Bacteria</taxon>
        <taxon>Bacillati</taxon>
        <taxon>Actinomycetota</taxon>
        <taxon>Actinomycetes</taxon>
        <taxon>Streptosporangiales</taxon>
        <taxon>Thermomonosporaceae</taxon>
        <taxon>Actinomadura</taxon>
    </lineage>
</organism>
<sequence>MTDALAALKAALAAALAEARAVPPGDDLAAFRFVSGLDEALHDLPALLEALPALARGGDLGRDLVAHFEETTAELARMRADLAADRRRLAELRPVADAMKATADEHAAVRAELAELHRLDALRADLDSLRAQRDAFEARLPELNAARDAEDGLDASAAALLRLTGAQLERLNGQVKEAVEQAAGAEAELTAARRRLAEERAAAESRTAELAAAADGFTALKADADRLMPALALYRDADRALLDGLARGSLVGASGLQRARDALDLVERTLEDLDAALASALEIHDHAHAEARRVLPLT</sequence>
<dbReference type="GO" id="GO:0016787">
    <property type="term" value="F:hydrolase activity"/>
    <property type="evidence" value="ECO:0007669"/>
    <property type="project" value="UniProtKB-KW"/>
</dbReference>
<dbReference type="EMBL" id="CP053892">
    <property type="protein sequence ID" value="QKG24363.1"/>
    <property type="molecule type" value="Genomic_DNA"/>
</dbReference>
<keyword evidence="1" id="KW-0175">Coiled coil</keyword>
<proteinExistence type="predicted"/>
<dbReference type="Gene3D" id="1.10.287.1490">
    <property type="match status" value="1"/>
</dbReference>
<gene>
    <name evidence="2" type="ORF">ACTIVE_6010</name>
</gene>
<evidence type="ECO:0000256" key="1">
    <source>
        <dbReference type="SAM" id="Coils"/>
    </source>
</evidence>
<evidence type="ECO:0000313" key="2">
    <source>
        <dbReference type="EMBL" id="QKG24363.1"/>
    </source>
</evidence>
<dbReference type="AlphaFoldDB" id="A0A7D3ZPU2"/>
<accession>A0A7D3ZPU2</accession>
<evidence type="ECO:0000313" key="3">
    <source>
        <dbReference type="Proteomes" id="UP000501240"/>
    </source>
</evidence>
<dbReference type="RefSeq" id="WP_173098182.1">
    <property type="nucleotide sequence ID" value="NZ_CP053892.1"/>
</dbReference>
<reference evidence="2 3" key="1">
    <citation type="submission" date="2020-05" db="EMBL/GenBank/DDBJ databases">
        <title>Actinomadura verrucosospora NRRL-B18236 (PFL_A860) Genome sequencing and assembly.</title>
        <authorList>
            <person name="Samborskyy M."/>
        </authorList>
    </citation>
    <scope>NUCLEOTIDE SEQUENCE [LARGE SCALE GENOMIC DNA]</scope>
    <source>
        <strain evidence="2 3">NRRL:B18236</strain>
    </source>
</reference>
<keyword evidence="3" id="KW-1185">Reference proteome</keyword>
<protein>
    <submittedName>
        <fullName evidence="2">Chromosome segregation ATPase</fullName>
        <ecNumber evidence="2">3.1.11.-</ecNumber>
    </submittedName>
</protein>
<keyword evidence="2" id="KW-0378">Hydrolase</keyword>